<dbReference type="Gene3D" id="1.10.10.10">
    <property type="entry name" value="Winged helix-like DNA-binding domain superfamily/Winged helix DNA-binding domain"/>
    <property type="match status" value="1"/>
</dbReference>
<dbReference type="InterPro" id="IPR027417">
    <property type="entry name" value="P-loop_NTPase"/>
</dbReference>
<dbReference type="Gene3D" id="3.40.50.300">
    <property type="entry name" value="P-loop containing nucleotide triphosphate hydrolases"/>
    <property type="match status" value="1"/>
</dbReference>
<dbReference type="Gene3D" id="3.80.10.10">
    <property type="entry name" value="Ribonuclease Inhibitor"/>
    <property type="match status" value="1"/>
</dbReference>
<keyword evidence="3" id="KW-0677">Repeat</keyword>
<comment type="similarity">
    <text evidence="1">Belongs to the disease resistance NB-LRR family.</text>
</comment>
<feature type="domain" description="Disease resistance protein winged helix" evidence="10">
    <location>
        <begin position="433"/>
        <end position="500"/>
    </location>
</feature>
<dbReference type="Proteomes" id="UP001497457">
    <property type="component" value="Chromosome 11b"/>
</dbReference>
<dbReference type="AlphaFoldDB" id="A0ABC8W0H4"/>
<keyword evidence="5" id="KW-0611">Plant defense</keyword>
<dbReference type="GO" id="GO:0042742">
    <property type="term" value="P:defense response to bacterium"/>
    <property type="evidence" value="ECO:0007669"/>
    <property type="project" value="UniProtKB-ARBA"/>
</dbReference>
<evidence type="ECO:0000256" key="1">
    <source>
        <dbReference type="ARBA" id="ARBA00008894"/>
    </source>
</evidence>
<reference evidence="12 13" key="2">
    <citation type="submission" date="2024-10" db="EMBL/GenBank/DDBJ databases">
        <authorList>
            <person name="Ryan C."/>
        </authorList>
    </citation>
    <scope>NUCLEOTIDE SEQUENCE [LARGE SCALE GENOMIC DNA]</scope>
</reference>
<dbReference type="Gene3D" id="1.10.8.430">
    <property type="entry name" value="Helical domain of apoptotic protease-activating factors"/>
    <property type="match status" value="1"/>
</dbReference>
<evidence type="ECO:0000256" key="3">
    <source>
        <dbReference type="ARBA" id="ARBA00022737"/>
    </source>
</evidence>
<dbReference type="InterPro" id="IPR041118">
    <property type="entry name" value="Rx_N"/>
</dbReference>
<accession>A0ABC8W0H4</accession>
<dbReference type="Pfam" id="PF23559">
    <property type="entry name" value="WHD_DRP"/>
    <property type="match status" value="1"/>
</dbReference>
<evidence type="ECO:0000256" key="4">
    <source>
        <dbReference type="ARBA" id="ARBA00022741"/>
    </source>
</evidence>
<dbReference type="GO" id="GO:0009626">
    <property type="term" value="P:plant-type hypersensitive response"/>
    <property type="evidence" value="ECO:0007669"/>
    <property type="project" value="UniProtKB-ARBA"/>
</dbReference>
<organism evidence="12 13">
    <name type="scientific">Urochloa decumbens</name>
    <dbReference type="NCBI Taxonomy" id="240449"/>
    <lineage>
        <taxon>Eukaryota</taxon>
        <taxon>Viridiplantae</taxon>
        <taxon>Streptophyta</taxon>
        <taxon>Embryophyta</taxon>
        <taxon>Tracheophyta</taxon>
        <taxon>Spermatophyta</taxon>
        <taxon>Magnoliopsida</taxon>
        <taxon>Liliopsida</taxon>
        <taxon>Poales</taxon>
        <taxon>Poaceae</taxon>
        <taxon>PACMAD clade</taxon>
        <taxon>Panicoideae</taxon>
        <taxon>Panicodae</taxon>
        <taxon>Paniceae</taxon>
        <taxon>Melinidinae</taxon>
        <taxon>Urochloa</taxon>
    </lineage>
</organism>
<evidence type="ECO:0000259" key="8">
    <source>
        <dbReference type="Pfam" id="PF00931"/>
    </source>
</evidence>
<dbReference type="FunFam" id="1.10.10.10:FF:000322">
    <property type="entry name" value="Probable disease resistance protein At1g63360"/>
    <property type="match status" value="1"/>
</dbReference>
<evidence type="ECO:0000256" key="6">
    <source>
        <dbReference type="ARBA" id="ARBA00022840"/>
    </source>
</evidence>
<dbReference type="InterPro" id="IPR058922">
    <property type="entry name" value="WHD_DRP"/>
</dbReference>
<dbReference type="InterPro" id="IPR032675">
    <property type="entry name" value="LRR_dom_sf"/>
</dbReference>
<dbReference type="InterPro" id="IPR055414">
    <property type="entry name" value="LRR_R13L4/SHOC2-like"/>
</dbReference>
<dbReference type="Gene3D" id="1.20.5.4130">
    <property type="match status" value="1"/>
</dbReference>
<feature type="domain" description="Disease resistance R13L4/SHOC-2-like LRR" evidence="11">
    <location>
        <begin position="568"/>
        <end position="833"/>
    </location>
</feature>
<feature type="domain" description="NB-ARC" evidence="8">
    <location>
        <begin position="190"/>
        <end position="344"/>
    </location>
</feature>
<reference evidence="13" key="1">
    <citation type="submission" date="2024-06" db="EMBL/GenBank/DDBJ databases">
        <authorList>
            <person name="Ryan C."/>
        </authorList>
    </citation>
    <scope>NUCLEOTIDE SEQUENCE [LARGE SCALE GENOMIC DNA]</scope>
</reference>
<evidence type="ECO:0000259" key="9">
    <source>
        <dbReference type="Pfam" id="PF18052"/>
    </source>
</evidence>
<name>A0ABC8W0H4_9POAL</name>
<dbReference type="GO" id="GO:0002758">
    <property type="term" value="P:innate immune response-activating signaling pathway"/>
    <property type="evidence" value="ECO:0007669"/>
    <property type="project" value="UniProtKB-ARBA"/>
</dbReference>
<dbReference type="InterPro" id="IPR002182">
    <property type="entry name" value="NB-ARC"/>
</dbReference>
<evidence type="ECO:0000256" key="5">
    <source>
        <dbReference type="ARBA" id="ARBA00022821"/>
    </source>
</evidence>
<dbReference type="Pfam" id="PF23598">
    <property type="entry name" value="LRR_14"/>
    <property type="match status" value="1"/>
</dbReference>
<sequence length="1129" mass="128477">MAAVLDALASYVSRMLTDIVKDEVGMLLGVSGEIKNLEGKLHSLVAFLADAERKRITDEHVQGWVGKLKNVMYDATDIMDLCQLEAMKRRQESVPKCFFLCLRNPVFAHNIGRRIRELNQCLDNIKKDAEVFNFINLASYEDHRRVAPHLAIQKTAPGIDRSAVVGEIEENTRLLVDMLVKEDRTNTKSNSNIKVVAIVGVGGIGKTTLAQMIFNNETIKDKFDIKIWLSINKDFDEAELLQTAIVAAGGNHHGHKELSLLQPTLITTLEGKKIFLVMDDVWSDRVWNDFLRVPLANAADRGSGILVTTRDARVARGMKAMHPYHHVNKLEPEDAWCLLKNQVGSLERVEIVVETLKNTGLEIVKRCDGLPLAIKAIGGLLSQRSINKGEWEKVLKNPSWLVKGFPEDVHHALYLSYEDLIPPLKQCFMHISLFSRKTEIHRAMVANMWISEGFIHGSSNEQEELGKEYFNELLLRNLIEPDHKYAEKSACTMHDAVRSFAHYISRDEALAFHEVQSNFNVLDSVKIRHLSIEIKGSGSNKLDWSAIQKQKSLRTLILDGRIMFTPHDSLSSFSSLRTLYIVGARIGALVDSLCELKHLRFLRLVSTDISRLPEGIDKMKFLQYIILRNYEKLVQIPSTILKLGQLRCLDFTDTQLSGVPRGFGGLTNLKEILGFPAHMDTNGASSKQKDWCSLEELGTLSQLKWLELNKLENVSASFFATKARLASKEHLTTLKLACTRIRLPVFTRVFSDAISWDNQQIEDIFDELFPPPCLASLSIKGYFGCRLPRWMMFPTSAEHLKGLKSLFLQDLACCTQLSDGLCEIPFLEFIQIDRAPAIKHVGPTFVQAKHYHHRHCHTSRRLLTFPRLHKLLFLDMEEWEEWEWEAKANVQTMPLLDVLLIHRCKLRCVPPGLTFHATSLRKLEVSEVEHLNSLDSFTSVTDLEVEENDDLVRIVDFPMLQKLSITGCPKLKVLEGMPELISLKLKDYYMDTIPEYLREVKVRRLELDCSLCLLTSLTLMNTGPEWGKISHIKQMKAYAKDGDRKRGWYLLYKGDPSSIETNIRQSSDSEGLLTSLTLMNTGPEWGKICYIKQMNYAKDGDRKWGWHLLYKGDPSSIETNIRQSSDSEE</sequence>
<keyword evidence="6" id="KW-0067">ATP-binding</keyword>
<evidence type="ECO:0000256" key="7">
    <source>
        <dbReference type="ARBA" id="ARBA00023054"/>
    </source>
</evidence>
<gene>
    <name evidence="12" type="ORF">URODEC1_LOCUS8656</name>
</gene>
<dbReference type="CDD" id="cd14798">
    <property type="entry name" value="RX-CC_like"/>
    <property type="match status" value="1"/>
</dbReference>
<evidence type="ECO:0000259" key="10">
    <source>
        <dbReference type="Pfam" id="PF23559"/>
    </source>
</evidence>
<keyword evidence="13" id="KW-1185">Reference proteome</keyword>
<dbReference type="PANTHER" id="PTHR36766:SF36">
    <property type="entry name" value="AAA+ ATPASE DOMAIN-CONTAINING PROTEIN"/>
    <property type="match status" value="1"/>
</dbReference>
<keyword evidence="7" id="KW-0175">Coiled coil</keyword>
<dbReference type="Pfam" id="PF18052">
    <property type="entry name" value="Rx_N"/>
    <property type="match status" value="1"/>
</dbReference>
<dbReference type="PRINTS" id="PR00364">
    <property type="entry name" value="DISEASERSIST"/>
</dbReference>
<evidence type="ECO:0000256" key="2">
    <source>
        <dbReference type="ARBA" id="ARBA00022614"/>
    </source>
</evidence>
<protein>
    <submittedName>
        <fullName evidence="12">Uncharacterized protein</fullName>
    </submittedName>
</protein>
<evidence type="ECO:0000313" key="13">
    <source>
        <dbReference type="Proteomes" id="UP001497457"/>
    </source>
</evidence>
<dbReference type="InterPro" id="IPR036388">
    <property type="entry name" value="WH-like_DNA-bd_sf"/>
</dbReference>
<feature type="domain" description="Disease resistance N-terminal" evidence="9">
    <location>
        <begin position="10"/>
        <end position="96"/>
    </location>
</feature>
<dbReference type="InterPro" id="IPR042197">
    <property type="entry name" value="Apaf_helical"/>
</dbReference>
<dbReference type="PANTHER" id="PTHR36766">
    <property type="entry name" value="PLANT BROAD-SPECTRUM MILDEW RESISTANCE PROTEIN RPW8"/>
    <property type="match status" value="1"/>
</dbReference>
<dbReference type="SUPFAM" id="SSF52047">
    <property type="entry name" value="RNI-like"/>
    <property type="match status" value="2"/>
</dbReference>
<dbReference type="EMBL" id="OZ075121">
    <property type="protein sequence ID" value="CAL4900370.1"/>
    <property type="molecule type" value="Genomic_DNA"/>
</dbReference>
<keyword evidence="2" id="KW-0433">Leucine-rich repeat</keyword>
<evidence type="ECO:0000313" key="12">
    <source>
        <dbReference type="EMBL" id="CAL4900370.1"/>
    </source>
</evidence>
<dbReference type="InterPro" id="IPR038005">
    <property type="entry name" value="RX-like_CC"/>
</dbReference>
<dbReference type="SUPFAM" id="SSF52540">
    <property type="entry name" value="P-loop containing nucleoside triphosphate hydrolases"/>
    <property type="match status" value="1"/>
</dbReference>
<proteinExistence type="inferred from homology"/>
<keyword evidence="4" id="KW-0547">Nucleotide-binding</keyword>
<dbReference type="GO" id="GO:0005524">
    <property type="term" value="F:ATP binding"/>
    <property type="evidence" value="ECO:0007669"/>
    <property type="project" value="UniProtKB-KW"/>
</dbReference>
<dbReference type="Pfam" id="PF00931">
    <property type="entry name" value="NB-ARC"/>
    <property type="match status" value="1"/>
</dbReference>
<evidence type="ECO:0000259" key="11">
    <source>
        <dbReference type="Pfam" id="PF23598"/>
    </source>
</evidence>